<sequence>MSATENKRSIVVGIFIFIGLAIFIAAVLTLGGKQKRFVSSITLKAVFNNVNGIQAGNNIFFSGVKIGTVSKINFYGNAQVEVTMHIEEAAQKYIHKNSVAKQGSEGFIGNKMIEILPGQGDAPQVEDGDRINVATALGPEDIMKTLQANNKNILTITDDFKKVTTDMLAGKGTLGTLLADTVMAGRLRQMTINLENASASTARVTSAVAQYTSKLNTKGTLTNELLTDTTVFASLKTAVKSLQNTAASASEMTNNLKLTSNKLNSDKNAVGVLLNDEQTAAKLKNTVSNLESSTKKLDENMEALQHNFLLRGFFKKKAKAEAAAAKDQSHQDPK</sequence>
<dbReference type="RefSeq" id="WP_183884052.1">
    <property type="nucleotide sequence ID" value="NZ_JACHCD010000001.1"/>
</dbReference>
<dbReference type="AlphaFoldDB" id="A0A7W8ZQA0"/>
<name>A0A7W8ZQA0_9SPHI</name>
<keyword evidence="1" id="KW-0175">Coiled coil</keyword>
<dbReference type="PANTHER" id="PTHR33371:SF4">
    <property type="entry name" value="INTERMEMBRANE PHOSPHOLIPID TRANSPORT SYSTEM BINDING PROTEIN MLAD"/>
    <property type="match status" value="1"/>
</dbReference>
<reference evidence="4 5" key="1">
    <citation type="submission" date="2020-08" db="EMBL/GenBank/DDBJ databases">
        <title>Genomic Encyclopedia of Type Strains, Phase IV (KMG-V): Genome sequencing to study the core and pangenomes of soil and plant-associated prokaryotes.</title>
        <authorList>
            <person name="Whitman W."/>
        </authorList>
    </citation>
    <scope>NUCLEOTIDE SEQUENCE [LARGE SCALE GENOMIC DNA]</scope>
    <source>
        <strain evidence="4 5">S3M1</strain>
    </source>
</reference>
<dbReference type="InterPro" id="IPR052336">
    <property type="entry name" value="MlaD_Phospholipid_Transporter"/>
</dbReference>
<protein>
    <submittedName>
        <fullName evidence="4">Phospholipid/cholesterol/gamma-HCH transport system substrate-binding protein</fullName>
    </submittedName>
</protein>
<dbReference type="Proteomes" id="UP000537204">
    <property type="component" value="Unassembled WGS sequence"/>
</dbReference>
<feature type="domain" description="Mce/MlaD" evidence="3">
    <location>
        <begin position="41"/>
        <end position="118"/>
    </location>
</feature>
<dbReference type="EMBL" id="JACHCE010000007">
    <property type="protein sequence ID" value="MBB5638219.1"/>
    <property type="molecule type" value="Genomic_DNA"/>
</dbReference>
<evidence type="ECO:0000313" key="4">
    <source>
        <dbReference type="EMBL" id="MBB5638219.1"/>
    </source>
</evidence>
<evidence type="ECO:0000256" key="2">
    <source>
        <dbReference type="SAM" id="Phobius"/>
    </source>
</evidence>
<evidence type="ECO:0000259" key="3">
    <source>
        <dbReference type="Pfam" id="PF02470"/>
    </source>
</evidence>
<dbReference type="PANTHER" id="PTHR33371">
    <property type="entry name" value="INTERMEMBRANE PHOSPHOLIPID TRANSPORT SYSTEM BINDING PROTEIN MLAD-RELATED"/>
    <property type="match status" value="1"/>
</dbReference>
<keyword evidence="2" id="KW-0812">Transmembrane</keyword>
<comment type="caution">
    <text evidence="4">The sequence shown here is derived from an EMBL/GenBank/DDBJ whole genome shotgun (WGS) entry which is preliminary data.</text>
</comment>
<keyword evidence="2" id="KW-1133">Transmembrane helix</keyword>
<keyword evidence="2" id="KW-0472">Membrane</keyword>
<feature type="transmembrane region" description="Helical" evidence="2">
    <location>
        <begin position="12"/>
        <end position="31"/>
    </location>
</feature>
<dbReference type="InterPro" id="IPR003399">
    <property type="entry name" value="Mce/MlaD"/>
</dbReference>
<feature type="coiled-coil region" evidence="1">
    <location>
        <begin position="280"/>
        <end position="307"/>
    </location>
</feature>
<dbReference type="Pfam" id="PF02470">
    <property type="entry name" value="MlaD"/>
    <property type="match status" value="1"/>
</dbReference>
<evidence type="ECO:0000313" key="5">
    <source>
        <dbReference type="Proteomes" id="UP000537204"/>
    </source>
</evidence>
<organism evidence="4 5">
    <name type="scientific">Pedobacter cryoconitis</name>
    <dbReference type="NCBI Taxonomy" id="188932"/>
    <lineage>
        <taxon>Bacteria</taxon>
        <taxon>Pseudomonadati</taxon>
        <taxon>Bacteroidota</taxon>
        <taxon>Sphingobacteriia</taxon>
        <taxon>Sphingobacteriales</taxon>
        <taxon>Sphingobacteriaceae</taxon>
        <taxon>Pedobacter</taxon>
    </lineage>
</organism>
<accession>A0A7W8ZQA0</accession>
<gene>
    <name evidence="4" type="ORF">HDE68_004145</name>
</gene>
<evidence type="ECO:0000256" key="1">
    <source>
        <dbReference type="SAM" id="Coils"/>
    </source>
</evidence>
<proteinExistence type="predicted"/>